<keyword evidence="1" id="KW-0732">Signal</keyword>
<feature type="chain" id="PRO_5036022035" evidence="1">
    <location>
        <begin position="18"/>
        <end position="105"/>
    </location>
</feature>
<dbReference type="SMR" id="A0A1I7S1Y7"/>
<evidence type="ECO:0000313" key="4">
    <source>
        <dbReference type="Proteomes" id="UP000659654"/>
    </source>
</evidence>
<gene>
    <name evidence="2" type="ORF">BXYJ_LOCUS2832</name>
</gene>
<evidence type="ECO:0000313" key="2">
    <source>
        <dbReference type="EMBL" id="CAD5212262.1"/>
    </source>
</evidence>
<dbReference type="EMBL" id="CAJFDI010000001">
    <property type="protein sequence ID" value="CAD5212262.1"/>
    <property type="molecule type" value="Genomic_DNA"/>
</dbReference>
<dbReference type="OrthoDB" id="5875927at2759"/>
<accession>A0A1I7S1Y7</accession>
<dbReference type="EMBL" id="CAJFCV020000001">
    <property type="protein sequence ID" value="CAG9090121.1"/>
    <property type="molecule type" value="Genomic_DNA"/>
</dbReference>
<feature type="signal peptide" evidence="1">
    <location>
        <begin position="1"/>
        <end position="17"/>
    </location>
</feature>
<protein>
    <submittedName>
        <fullName evidence="2">(pine wood nematode) hypothetical protein</fullName>
    </submittedName>
</protein>
<dbReference type="AlphaFoldDB" id="A0A1I7S1Y7"/>
<dbReference type="WBParaSite" id="BXY_0701500.1">
    <property type="protein sequence ID" value="BXY_0701500.1"/>
    <property type="gene ID" value="BXY_0701500"/>
</dbReference>
<dbReference type="Proteomes" id="UP000095284">
    <property type="component" value="Unplaced"/>
</dbReference>
<sequence>MLLFTLFLRIQADCGCGMRCIKYSTALQCTRCCTATVRRSAPLLSEDEQLAHVPTRALEKLLQTLGAEKESRKLLKLRSQRRNQRRLQHETLTDIVENILAERRS</sequence>
<evidence type="ECO:0000256" key="1">
    <source>
        <dbReference type="SAM" id="SignalP"/>
    </source>
</evidence>
<reference evidence="5" key="1">
    <citation type="submission" date="2016-11" db="UniProtKB">
        <authorList>
            <consortium name="WormBaseParasite"/>
        </authorList>
    </citation>
    <scope>IDENTIFICATION</scope>
</reference>
<dbReference type="Proteomes" id="UP000582659">
    <property type="component" value="Unassembled WGS sequence"/>
</dbReference>
<name>A0A1I7S1Y7_BURXY</name>
<reference evidence="2" key="2">
    <citation type="submission" date="2020-09" db="EMBL/GenBank/DDBJ databases">
        <authorList>
            <person name="Kikuchi T."/>
        </authorList>
    </citation>
    <scope>NUCLEOTIDE SEQUENCE</scope>
    <source>
        <strain evidence="2">Ka4C1</strain>
    </source>
</reference>
<proteinExistence type="predicted"/>
<organism evidence="3 5">
    <name type="scientific">Bursaphelenchus xylophilus</name>
    <name type="common">Pinewood nematode worm</name>
    <name type="synonym">Aphelenchoides xylophilus</name>
    <dbReference type="NCBI Taxonomy" id="6326"/>
    <lineage>
        <taxon>Eukaryota</taxon>
        <taxon>Metazoa</taxon>
        <taxon>Ecdysozoa</taxon>
        <taxon>Nematoda</taxon>
        <taxon>Chromadorea</taxon>
        <taxon>Rhabditida</taxon>
        <taxon>Tylenchina</taxon>
        <taxon>Tylenchomorpha</taxon>
        <taxon>Aphelenchoidea</taxon>
        <taxon>Aphelenchoididae</taxon>
        <taxon>Bursaphelenchus</taxon>
    </lineage>
</organism>
<keyword evidence="4" id="KW-1185">Reference proteome</keyword>
<evidence type="ECO:0000313" key="3">
    <source>
        <dbReference type="Proteomes" id="UP000095284"/>
    </source>
</evidence>
<dbReference type="Proteomes" id="UP000659654">
    <property type="component" value="Unassembled WGS sequence"/>
</dbReference>
<evidence type="ECO:0000313" key="5">
    <source>
        <dbReference type="WBParaSite" id="BXY_0701500.1"/>
    </source>
</evidence>